<evidence type="ECO:0000259" key="5">
    <source>
        <dbReference type="SMART" id="SM00499"/>
    </source>
</evidence>
<evidence type="ECO:0000313" key="6">
    <source>
        <dbReference type="EMBL" id="CAA3011455.1"/>
    </source>
</evidence>
<dbReference type="Gene3D" id="1.10.110.10">
    <property type="entry name" value="Plant lipid-transfer and hydrophobic proteins"/>
    <property type="match status" value="1"/>
</dbReference>
<comment type="caution">
    <text evidence="6">The sequence shown here is derived from an EMBL/GenBank/DDBJ whole genome shotgun (WGS) entry which is preliminary data.</text>
</comment>
<name>A0A8S0U0I8_OLEEU</name>
<protein>
    <submittedName>
        <fullName evidence="6">2S sulfur-rich seed storage 2-like</fullName>
    </submittedName>
</protein>
<organism evidence="6 7">
    <name type="scientific">Olea europaea subsp. europaea</name>
    <dbReference type="NCBI Taxonomy" id="158383"/>
    <lineage>
        <taxon>Eukaryota</taxon>
        <taxon>Viridiplantae</taxon>
        <taxon>Streptophyta</taxon>
        <taxon>Embryophyta</taxon>
        <taxon>Tracheophyta</taxon>
        <taxon>Spermatophyta</taxon>
        <taxon>Magnoliopsida</taxon>
        <taxon>eudicotyledons</taxon>
        <taxon>Gunneridae</taxon>
        <taxon>Pentapetalae</taxon>
        <taxon>asterids</taxon>
        <taxon>lamiids</taxon>
        <taxon>Lamiales</taxon>
        <taxon>Oleaceae</taxon>
        <taxon>Oleeae</taxon>
        <taxon>Olea</taxon>
    </lineage>
</organism>
<dbReference type="InterPro" id="IPR016140">
    <property type="entry name" value="Bifunc_inhib/LTP/seed_store"/>
</dbReference>
<sequence>MAKLTVLAALFLALLAFNEASTITTTVTTTTIDDEETTGKSQQCQKQVQGRQFRYCQKLMMQKTEKVFLNMVTRSNTNEKEETQQCCQQLQSINSKCVCDAVREMMMRMKQKQPGGSQQGEQMEMMMKAANLPVMCGIRQHPCSMF</sequence>
<evidence type="ECO:0000256" key="4">
    <source>
        <dbReference type="SAM" id="SignalP"/>
    </source>
</evidence>
<dbReference type="SMART" id="SM00499">
    <property type="entry name" value="AAI"/>
    <property type="match status" value="1"/>
</dbReference>
<dbReference type="GO" id="GO:0045735">
    <property type="term" value="F:nutrient reservoir activity"/>
    <property type="evidence" value="ECO:0007669"/>
    <property type="project" value="UniProtKB-KW"/>
</dbReference>
<dbReference type="PANTHER" id="PTHR35496">
    <property type="entry name" value="2S SEED STORAGE PROTEIN 1-RELATED"/>
    <property type="match status" value="1"/>
</dbReference>
<dbReference type="InterPro" id="IPR000617">
    <property type="entry name" value="Napin/2SS/CON"/>
</dbReference>
<evidence type="ECO:0000256" key="2">
    <source>
        <dbReference type="ARBA" id="ARBA00022761"/>
    </source>
</evidence>
<evidence type="ECO:0000256" key="1">
    <source>
        <dbReference type="ARBA" id="ARBA00008262"/>
    </source>
</evidence>
<keyword evidence="4" id="KW-0732">Signal</keyword>
<dbReference type="SUPFAM" id="SSF47699">
    <property type="entry name" value="Bifunctional inhibitor/lipid-transfer protein/seed storage 2S albumin"/>
    <property type="match status" value="1"/>
</dbReference>
<feature type="signal peptide" evidence="4">
    <location>
        <begin position="1"/>
        <end position="20"/>
    </location>
</feature>
<dbReference type="OrthoDB" id="1922883at2759"/>
<gene>
    <name evidence="6" type="ORF">OLEA9_A054427</name>
</gene>
<dbReference type="Proteomes" id="UP000594638">
    <property type="component" value="Unassembled WGS sequence"/>
</dbReference>
<proteinExistence type="inferred from homology"/>
<dbReference type="Gramene" id="OE9A054427T1">
    <property type="protein sequence ID" value="OE9A054427C1"/>
    <property type="gene ID" value="OE9A054427"/>
</dbReference>
<comment type="similarity">
    <text evidence="1">Belongs to the 2S seed storage albumins family.</text>
</comment>
<keyword evidence="3" id="KW-0708">Seed storage protein</keyword>
<dbReference type="EMBL" id="CACTIH010007369">
    <property type="protein sequence ID" value="CAA3011455.1"/>
    <property type="molecule type" value="Genomic_DNA"/>
</dbReference>
<keyword evidence="2" id="KW-0758">Storage protein</keyword>
<evidence type="ECO:0000313" key="7">
    <source>
        <dbReference type="Proteomes" id="UP000594638"/>
    </source>
</evidence>
<evidence type="ECO:0000256" key="3">
    <source>
        <dbReference type="ARBA" id="ARBA00023129"/>
    </source>
</evidence>
<dbReference type="InterPro" id="IPR036312">
    <property type="entry name" value="Bifun_inhib/LTP/seed_sf"/>
</dbReference>
<reference evidence="6 7" key="1">
    <citation type="submission" date="2019-12" db="EMBL/GenBank/DDBJ databases">
        <authorList>
            <person name="Alioto T."/>
            <person name="Alioto T."/>
            <person name="Gomez Garrido J."/>
        </authorList>
    </citation>
    <scope>NUCLEOTIDE SEQUENCE [LARGE SCALE GENOMIC DNA]</scope>
</reference>
<dbReference type="PANTHER" id="PTHR35496:SF4">
    <property type="entry name" value="2S SULFUR-RICH SEED STORAGE PROTEIN 2-LIKE"/>
    <property type="match status" value="1"/>
</dbReference>
<feature type="chain" id="PRO_5035883428" evidence="4">
    <location>
        <begin position="21"/>
        <end position="146"/>
    </location>
</feature>
<dbReference type="AlphaFoldDB" id="A0A8S0U0I8"/>
<feature type="domain" description="Bifunctional inhibitor/plant lipid transfer protein/seed storage helical" evidence="5">
    <location>
        <begin position="44"/>
        <end position="143"/>
    </location>
</feature>
<dbReference type="Pfam" id="PF00234">
    <property type="entry name" value="Tryp_alpha_amyl"/>
    <property type="match status" value="1"/>
</dbReference>
<keyword evidence="7" id="KW-1185">Reference proteome</keyword>
<accession>A0A8S0U0I8</accession>